<evidence type="ECO:0000313" key="2">
    <source>
        <dbReference type="EMBL" id="TPD73668.1"/>
    </source>
</evidence>
<sequence>MKYLWLLILVCLTGCGNQNKAQVTCSEDFDLFFEKFTNDSLFQKKHVDFPIMEYYTDEDFPLDMMETMTDEDTFEIIHFDKNAKNGNKPYEINIDKKTDSVFCYKKGINNDINIKYTFVCKMDSWFLVEITDTTD</sequence>
<proteinExistence type="predicted"/>
<gene>
    <name evidence="2" type="ORF">FJA49_00305</name>
</gene>
<comment type="caution">
    <text evidence="2">The sequence shown here is derived from an EMBL/GenBank/DDBJ whole genome shotgun (WGS) entry which is preliminary data.</text>
</comment>
<organism evidence="2 3">
    <name type="scientific">Flavobacterium microcysteis</name>
    <dbReference type="NCBI Taxonomy" id="2596891"/>
    <lineage>
        <taxon>Bacteria</taxon>
        <taxon>Pseudomonadati</taxon>
        <taxon>Bacteroidota</taxon>
        <taxon>Flavobacteriia</taxon>
        <taxon>Flavobacteriales</taxon>
        <taxon>Flavobacteriaceae</taxon>
        <taxon>Flavobacterium</taxon>
    </lineage>
</organism>
<evidence type="ECO:0000313" key="3">
    <source>
        <dbReference type="Proteomes" id="UP000319175"/>
    </source>
</evidence>
<feature type="signal peptide" evidence="1">
    <location>
        <begin position="1"/>
        <end position="21"/>
    </location>
</feature>
<dbReference type="Pfam" id="PF14254">
    <property type="entry name" value="DUF4348"/>
    <property type="match status" value="1"/>
</dbReference>
<protein>
    <submittedName>
        <fullName evidence="2">DUF4348 domain-containing protein</fullName>
    </submittedName>
</protein>
<dbReference type="OrthoDB" id="1043604at2"/>
<feature type="chain" id="PRO_5021188578" evidence="1">
    <location>
        <begin position="22"/>
        <end position="135"/>
    </location>
</feature>
<dbReference type="AlphaFoldDB" id="A0A501QMI0"/>
<reference evidence="2 3" key="1">
    <citation type="submission" date="2019-06" db="EMBL/GenBank/DDBJ databases">
        <title>Flavobacterium sp. MaA-Y11 from geoumgang.</title>
        <authorList>
            <person name="Jeong S."/>
        </authorList>
    </citation>
    <scope>NUCLEOTIDE SEQUENCE [LARGE SCALE GENOMIC DNA]</scope>
    <source>
        <strain evidence="2 3">MaA-Y11</strain>
    </source>
</reference>
<dbReference type="EMBL" id="VFJE01000045">
    <property type="protein sequence ID" value="TPD73668.1"/>
    <property type="molecule type" value="Genomic_DNA"/>
</dbReference>
<dbReference type="InterPro" id="IPR025590">
    <property type="entry name" value="DUF4348"/>
</dbReference>
<reference evidence="2 3" key="2">
    <citation type="submission" date="2019-06" db="EMBL/GenBank/DDBJ databases">
        <authorList>
            <person name="Seo Y."/>
        </authorList>
    </citation>
    <scope>NUCLEOTIDE SEQUENCE [LARGE SCALE GENOMIC DNA]</scope>
    <source>
        <strain evidence="2 3">MaA-Y11</strain>
    </source>
</reference>
<evidence type="ECO:0000256" key="1">
    <source>
        <dbReference type="SAM" id="SignalP"/>
    </source>
</evidence>
<dbReference type="RefSeq" id="WP_139997665.1">
    <property type="nucleotide sequence ID" value="NZ_VFJE01000045.1"/>
</dbReference>
<dbReference type="Gene3D" id="3.10.450.410">
    <property type="match status" value="1"/>
</dbReference>
<accession>A0A501QMI0</accession>
<keyword evidence="3" id="KW-1185">Reference proteome</keyword>
<name>A0A501QMI0_9FLAO</name>
<dbReference type="Proteomes" id="UP000319175">
    <property type="component" value="Unassembled WGS sequence"/>
</dbReference>
<keyword evidence="1" id="KW-0732">Signal</keyword>